<keyword evidence="2" id="KW-1185">Reference proteome</keyword>
<name>A0ACB5SCS6_9PEZI</name>
<sequence>MPIDWKTQEAYQRLIAAMVAASDNSMDYKKIAYFYGQGATYDSIEGRFRIAKRMANDLKKEAEDEGRVMQPARTKSANSTPRKPKAKRDVEHATQTGRVQKSPSKKRNPAPPKLKQEPQTPSSLDSNEESEQQGATQAFEDAFAHSFAATDSFSGDFLFHHDEAV</sequence>
<protein>
    <submittedName>
        <fullName evidence="1">Splicing arginine serine-rich 2</fullName>
    </submittedName>
</protein>
<organism evidence="1 2">
    <name type="scientific">Neofusicoccum parvum</name>
    <dbReference type="NCBI Taxonomy" id="310453"/>
    <lineage>
        <taxon>Eukaryota</taxon>
        <taxon>Fungi</taxon>
        <taxon>Dikarya</taxon>
        <taxon>Ascomycota</taxon>
        <taxon>Pezizomycotina</taxon>
        <taxon>Dothideomycetes</taxon>
        <taxon>Dothideomycetes incertae sedis</taxon>
        <taxon>Botryosphaeriales</taxon>
        <taxon>Botryosphaeriaceae</taxon>
        <taxon>Neofusicoccum</taxon>
    </lineage>
</organism>
<dbReference type="EMBL" id="BSXG01000071">
    <property type="protein sequence ID" value="GME35365.1"/>
    <property type="molecule type" value="Genomic_DNA"/>
</dbReference>
<evidence type="ECO:0000313" key="2">
    <source>
        <dbReference type="Proteomes" id="UP001165186"/>
    </source>
</evidence>
<evidence type="ECO:0000313" key="1">
    <source>
        <dbReference type="EMBL" id="GME35365.1"/>
    </source>
</evidence>
<accession>A0ACB5SCS6</accession>
<dbReference type="Proteomes" id="UP001165186">
    <property type="component" value="Unassembled WGS sequence"/>
</dbReference>
<proteinExistence type="predicted"/>
<comment type="caution">
    <text evidence="1">The sequence shown here is derived from an EMBL/GenBank/DDBJ whole genome shotgun (WGS) entry which is preliminary data.</text>
</comment>
<reference evidence="1" key="1">
    <citation type="submission" date="2024-09" db="EMBL/GenBank/DDBJ databases">
        <title>Draft Genome Sequences of Neofusicoccum parvum.</title>
        <authorList>
            <person name="Ashida A."/>
            <person name="Camagna M."/>
            <person name="Tanaka A."/>
            <person name="Takemoto D."/>
        </authorList>
    </citation>
    <scope>NUCLEOTIDE SEQUENCE</scope>
    <source>
        <strain evidence="1">PPO83</strain>
    </source>
</reference>
<gene>
    <name evidence="1" type="primary">g1036</name>
    <name evidence="1" type="ORF">NpPPO83_00001036</name>
</gene>